<dbReference type="EMBL" id="CAEZXQ010000092">
    <property type="protein sequence ID" value="CAB4695342.1"/>
    <property type="molecule type" value="Genomic_DNA"/>
</dbReference>
<keyword evidence="1" id="KW-0472">Membrane</keyword>
<accession>A0A6J6PA30</accession>
<name>A0A6J6PA30_9ZZZZ</name>
<dbReference type="AlphaFoldDB" id="A0A6J6PA30"/>
<feature type="transmembrane region" description="Helical" evidence="1">
    <location>
        <begin position="15"/>
        <end position="34"/>
    </location>
</feature>
<evidence type="ECO:0000256" key="1">
    <source>
        <dbReference type="SAM" id="Phobius"/>
    </source>
</evidence>
<evidence type="ECO:0000313" key="2">
    <source>
        <dbReference type="EMBL" id="CAB4695342.1"/>
    </source>
</evidence>
<reference evidence="2" key="1">
    <citation type="submission" date="2020-05" db="EMBL/GenBank/DDBJ databases">
        <authorList>
            <person name="Chiriac C."/>
            <person name="Salcher M."/>
            <person name="Ghai R."/>
            <person name="Kavagutti S V."/>
        </authorList>
    </citation>
    <scope>NUCLEOTIDE SEQUENCE</scope>
</reference>
<gene>
    <name evidence="2" type="ORF">UFOPK2576_00640</name>
</gene>
<sequence length="35" mass="3565">MYALPGETSGVAKTALAVSWLAVAIHLIGPMPVLS</sequence>
<organism evidence="2">
    <name type="scientific">freshwater metagenome</name>
    <dbReference type="NCBI Taxonomy" id="449393"/>
    <lineage>
        <taxon>unclassified sequences</taxon>
        <taxon>metagenomes</taxon>
        <taxon>ecological metagenomes</taxon>
    </lineage>
</organism>
<keyword evidence="1" id="KW-0812">Transmembrane</keyword>
<protein>
    <submittedName>
        <fullName evidence="2">Unannotated protein</fullName>
    </submittedName>
</protein>
<proteinExistence type="predicted"/>
<keyword evidence="1" id="KW-1133">Transmembrane helix</keyword>